<evidence type="ECO:0000256" key="3">
    <source>
        <dbReference type="ARBA" id="ARBA00023125"/>
    </source>
</evidence>
<comment type="caution">
    <text evidence="6">The sequence shown here is derived from an EMBL/GenBank/DDBJ whole genome shotgun (WGS) entry which is preliminary data.</text>
</comment>
<dbReference type="OrthoDB" id="6555293at2"/>
<evidence type="ECO:0000256" key="4">
    <source>
        <dbReference type="ARBA" id="ARBA00023163"/>
    </source>
</evidence>
<keyword evidence="2" id="KW-0805">Transcription regulation</keyword>
<dbReference type="FunFam" id="1.10.10.10:FF:000001">
    <property type="entry name" value="LysR family transcriptional regulator"/>
    <property type="match status" value="1"/>
</dbReference>
<dbReference type="InterPro" id="IPR036390">
    <property type="entry name" value="WH_DNA-bd_sf"/>
</dbReference>
<keyword evidence="4" id="KW-0804">Transcription</keyword>
<comment type="similarity">
    <text evidence="1">Belongs to the LysR transcriptional regulatory family.</text>
</comment>
<sequence>MPRSSPAAAGPPLGRLLDPELLRAFVAVVDCNGHTHAAHHLHRTQAAVSQQVSRLEDAVGTALFAGPKRHIRLTAAGGVLLDYARRLLALNQEALERLRPEPVSGTVRMGATHYYATSVLPGLLAEFSRRHPGIHIEMEVGVADDMQRKLGRAYDLIINAFPGGSGRGVLLRREAVVWAAARDGDAPARDPVPLAVLPPGSLLRKWAEAALTAAGRRWVVVQESLSIEVLKASVRAGAAVGVFQAATVQAAPPLRVLDGADGFPPLPASEMWLDKADRALPKAASCLYDFLREQLPPWQEAEAPSGADDPG</sequence>
<dbReference type="Gene3D" id="1.10.10.10">
    <property type="entry name" value="Winged helix-like DNA-binding domain superfamily/Winged helix DNA-binding domain"/>
    <property type="match status" value="1"/>
</dbReference>
<dbReference type="InterPro" id="IPR050176">
    <property type="entry name" value="LTTR"/>
</dbReference>
<dbReference type="EMBL" id="LDSL01000145">
    <property type="protein sequence ID" value="KTT15367.1"/>
    <property type="molecule type" value="Genomic_DNA"/>
</dbReference>
<feature type="domain" description="HTH lysR-type" evidence="5">
    <location>
        <begin position="17"/>
        <end position="74"/>
    </location>
</feature>
<dbReference type="SUPFAM" id="SSF53850">
    <property type="entry name" value="Periplasmic binding protein-like II"/>
    <property type="match status" value="1"/>
</dbReference>
<accession>A0A147GN98</accession>
<evidence type="ECO:0000313" key="7">
    <source>
        <dbReference type="Proteomes" id="UP000072741"/>
    </source>
</evidence>
<dbReference type="Pfam" id="PF00126">
    <property type="entry name" value="HTH_1"/>
    <property type="match status" value="1"/>
</dbReference>
<dbReference type="PRINTS" id="PR00039">
    <property type="entry name" value="HTHLYSR"/>
</dbReference>
<evidence type="ECO:0000259" key="5">
    <source>
        <dbReference type="PROSITE" id="PS50931"/>
    </source>
</evidence>
<protein>
    <submittedName>
        <fullName evidence="6">LysR family transcriptional regulator</fullName>
    </submittedName>
</protein>
<keyword evidence="3" id="KW-0238">DNA-binding</keyword>
<dbReference type="Gene3D" id="3.40.190.10">
    <property type="entry name" value="Periplasmic binding protein-like II"/>
    <property type="match status" value="2"/>
</dbReference>
<evidence type="ECO:0000256" key="2">
    <source>
        <dbReference type="ARBA" id="ARBA00023015"/>
    </source>
</evidence>
<dbReference type="InterPro" id="IPR036388">
    <property type="entry name" value="WH-like_DNA-bd_sf"/>
</dbReference>
<dbReference type="PANTHER" id="PTHR30579">
    <property type="entry name" value="TRANSCRIPTIONAL REGULATOR"/>
    <property type="match status" value="1"/>
</dbReference>
<keyword evidence="7" id="KW-1185">Reference proteome</keyword>
<gene>
    <name evidence="6" type="ORF">NS331_20860</name>
</gene>
<evidence type="ECO:0000256" key="1">
    <source>
        <dbReference type="ARBA" id="ARBA00009437"/>
    </source>
</evidence>
<evidence type="ECO:0000313" key="6">
    <source>
        <dbReference type="EMBL" id="KTT15367.1"/>
    </source>
</evidence>
<dbReference type="InterPro" id="IPR000847">
    <property type="entry name" value="LysR_HTH_N"/>
</dbReference>
<name>A0A147GN98_9BURK</name>
<dbReference type="SUPFAM" id="SSF46785">
    <property type="entry name" value="Winged helix' DNA-binding domain"/>
    <property type="match status" value="1"/>
</dbReference>
<dbReference type="GO" id="GO:0003700">
    <property type="term" value="F:DNA-binding transcription factor activity"/>
    <property type="evidence" value="ECO:0007669"/>
    <property type="project" value="InterPro"/>
</dbReference>
<dbReference type="PROSITE" id="PS50931">
    <property type="entry name" value="HTH_LYSR"/>
    <property type="match status" value="1"/>
</dbReference>
<dbReference type="AlphaFoldDB" id="A0A147GN98"/>
<dbReference type="RefSeq" id="WP_153012959.1">
    <property type="nucleotide sequence ID" value="NZ_LDSL01000145.1"/>
</dbReference>
<dbReference type="Proteomes" id="UP000072741">
    <property type="component" value="Unassembled WGS sequence"/>
</dbReference>
<organism evidence="6 7">
    <name type="scientific">Pseudacidovorax intermedius</name>
    <dbReference type="NCBI Taxonomy" id="433924"/>
    <lineage>
        <taxon>Bacteria</taxon>
        <taxon>Pseudomonadati</taxon>
        <taxon>Pseudomonadota</taxon>
        <taxon>Betaproteobacteria</taxon>
        <taxon>Burkholderiales</taxon>
        <taxon>Comamonadaceae</taxon>
        <taxon>Pseudacidovorax</taxon>
    </lineage>
</organism>
<dbReference type="GO" id="GO:0003677">
    <property type="term" value="F:DNA binding"/>
    <property type="evidence" value="ECO:0007669"/>
    <property type="project" value="UniProtKB-KW"/>
</dbReference>
<dbReference type="InterPro" id="IPR005119">
    <property type="entry name" value="LysR_subst-bd"/>
</dbReference>
<reference evidence="6 7" key="1">
    <citation type="journal article" date="2016" name="Front. Microbiol.">
        <title>Genomic Resource of Rice Seed Associated Bacteria.</title>
        <authorList>
            <person name="Midha S."/>
            <person name="Bansal K."/>
            <person name="Sharma S."/>
            <person name="Kumar N."/>
            <person name="Patil P.P."/>
            <person name="Chaudhry V."/>
            <person name="Patil P.B."/>
        </authorList>
    </citation>
    <scope>NUCLEOTIDE SEQUENCE [LARGE SCALE GENOMIC DNA]</scope>
    <source>
        <strain evidence="6 7">NS331</strain>
    </source>
</reference>
<proteinExistence type="inferred from homology"/>
<dbReference type="PANTHER" id="PTHR30579:SF7">
    <property type="entry name" value="HTH-TYPE TRANSCRIPTIONAL REGULATOR LRHA-RELATED"/>
    <property type="match status" value="1"/>
</dbReference>
<dbReference type="Pfam" id="PF03466">
    <property type="entry name" value="LysR_substrate"/>
    <property type="match status" value="1"/>
</dbReference>